<dbReference type="OrthoDB" id="7743618at2"/>
<protein>
    <submittedName>
        <fullName evidence="6">MAPEG family protein</fullName>
    </submittedName>
</protein>
<dbReference type="InterPro" id="IPR023352">
    <property type="entry name" value="MAPEG-like_dom_sf"/>
</dbReference>
<sequence>MTTELFYLFLSTVLLGVLWIPYIYGQATKVGPLQPKEYVEGRHAEVPHWVRRADRAHINLVEQYGAFAGLVVIAHLAGVHDAVTVWCAAIFFFARIAHAVIYIAGVSVFMARTMVFLVAFLALVVYAIDIFVSFEWATA</sequence>
<dbReference type="Proteomes" id="UP000321389">
    <property type="component" value="Chromosome"/>
</dbReference>
<keyword evidence="3 5" id="KW-1133">Transmembrane helix</keyword>
<keyword evidence="7" id="KW-1185">Reference proteome</keyword>
<evidence type="ECO:0000313" key="7">
    <source>
        <dbReference type="Proteomes" id="UP000321389"/>
    </source>
</evidence>
<name>A0A5B8KTQ0_9HYPH</name>
<evidence type="ECO:0000256" key="4">
    <source>
        <dbReference type="ARBA" id="ARBA00023136"/>
    </source>
</evidence>
<dbReference type="KEGG" id="niy:FQ775_00195"/>
<gene>
    <name evidence="6" type="ORF">FQ775_00195</name>
</gene>
<accession>A0A5B8KTQ0</accession>
<evidence type="ECO:0000256" key="3">
    <source>
        <dbReference type="ARBA" id="ARBA00022989"/>
    </source>
</evidence>
<feature type="transmembrane region" description="Helical" evidence="5">
    <location>
        <begin position="115"/>
        <end position="134"/>
    </location>
</feature>
<proteinExistence type="predicted"/>
<dbReference type="PANTHER" id="PTHR35371:SF1">
    <property type="entry name" value="BLR7753 PROTEIN"/>
    <property type="match status" value="1"/>
</dbReference>
<evidence type="ECO:0000256" key="5">
    <source>
        <dbReference type="SAM" id="Phobius"/>
    </source>
</evidence>
<evidence type="ECO:0000313" key="6">
    <source>
        <dbReference type="EMBL" id="QDY98919.1"/>
    </source>
</evidence>
<dbReference type="PANTHER" id="PTHR35371">
    <property type="entry name" value="INNER MEMBRANE PROTEIN"/>
    <property type="match status" value="1"/>
</dbReference>
<reference evidence="6" key="1">
    <citation type="submission" date="2020-04" db="EMBL/GenBank/DDBJ databases">
        <title>Nitratireductor sp. nov. isolated from mangrove soil.</title>
        <authorList>
            <person name="Ye Y."/>
        </authorList>
    </citation>
    <scope>NUCLEOTIDE SEQUENCE</scope>
    <source>
        <strain evidence="6">SY7</strain>
    </source>
</reference>
<dbReference type="EMBL" id="CP042301">
    <property type="protein sequence ID" value="QDY98919.1"/>
    <property type="molecule type" value="Genomic_DNA"/>
</dbReference>
<dbReference type="Pfam" id="PF01124">
    <property type="entry name" value="MAPEG"/>
    <property type="match status" value="1"/>
</dbReference>
<evidence type="ECO:0000256" key="2">
    <source>
        <dbReference type="ARBA" id="ARBA00022692"/>
    </source>
</evidence>
<dbReference type="GO" id="GO:0016020">
    <property type="term" value="C:membrane"/>
    <property type="evidence" value="ECO:0007669"/>
    <property type="project" value="UniProtKB-SubCell"/>
</dbReference>
<evidence type="ECO:0000256" key="1">
    <source>
        <dbReference type="ARBA" id="ARBA00004370"/>
    </source>
</evidence>
<keyword evidence="4 5" id="KW-0472">Membrane</keyword>
<dbReference type="RefSeq" id="WP_146297425.1">
    <property type="nucleotide sequence ID" value="NZ_CP042301.2"/>
</dbReference>
<dbReference type="Gene3D" id="1.20.120.550">
    <property type="entry name" value="Membrane associated eicosanoid/glutathione metabolism-like domain"/>
    <property type="match status" value="1"/>
</dbReference>
<dbReference type="SUPFAM" id="SSF161084">
    <property type="entry name" value="MAPEG domain-like"/>
    <property type="match status" value="1"/>
</dbReference>
<organism evidence="6 7">
    <name type="scientific">Nitratireductor mangrovi</name>
    <dbReference type="NCBI Taxonomy" id="2599600"/>
    <lineage>
        <taxon>Bacteria</taxon>
        <taxon>Pseudomonadati</taxon>
        <taxon>Pseudomonadota</taxon>
        <taxon>Alphaproteobacteria</taxon>
        <taxon>Hyphomicrobiales</taxon>
        <taxon>Phyllobacteriaceae</taxon>
        <taxon>Nitratireductor</taxon>
    </lineage>
</organism>
<dbReference type="InterPro" id="IPR001129">
    <property type="entry name" value="Membr-assoc_MAPEG"/>
</dbReference>
<comment type="subcellular location">
    <subcellularLocation>
        <location evidence="1">Membrane</location>
    </subcellularLocation>
</comment>
<keyword evidence="2 5" id="KW-0812">Transmembrane</keyword>
<dbReference type="AlphaFoldDB" id="A0A5B8KTQ0"/>
<feature type="transmembrane region" description="Helical" evidence="5">
    <location>
        <begin position="6"/>
        <end position="24"/>
    </location>
</feature>
<feature type="transmembrane region" description="Helical" evidence="5">
    <location>
        <begin position="83"/>
        <end position="103"/>
    </location>
</feature>